<dbReference type="InterPro" id="IPR012854">
    <property type="entry name" value="Cu_amine_oxidase-like_N"/>
</dbReference>
<dbReference type="InterPro" id="IPR036582">
    <property type="entry name" value="Mao_N_sf"/>
</dbReference>
<reference evidence="3" key="2">
    <citation type="journal article" date="2021" name="PeerJ">
        <title>Extensive microbial diversity within the chicken gut microbiome revealed by metagenomics and culture.</title>
        <authorList>
            <person name="Gilroy R."/>
            <person name="Ravi A."/>
            <person name="Getino M."/>
            <person name="Pursley I."/>
            <person name="Horton D.L."/>
            <person name="Alikhan N.F."/>
            <person name="Baker D."/>
            <person name="Gharbi K."/>
            <person name="Hall N."/>
            <person name="Watson M."/>
            <person name="Adriaenssens E.M."/>
            <person name="Foster-Nyarko E."/>
            <person name="Jarju S."/>
            <person name="Secka A."/>
            <person name="Antonio M."/>
            <person name="Oren A."/>
            <person name="Chaudhuri R.R."/>
            <person name="La Ragione R."/>
            <person name="Hildebrand F."/>
            <person name="Pallen M.J."/>
        </authorList>
    </citation>
    <scope>NUCLEOTIDE SEQUENCE</scope>
    <source>
        <strain evidence="3">USAMLcec3-3695</strain>
    </source>
</reference>
<feature type="chain" id="PRO_5038425331" evidence="1">
    <location>
        <begin position="26"/>
        <end position="623"/>
    </location>
</feature>
<dbReference type="Proteomes" id="UP000824109">
    <property type="component" value="Unassembled WGS sequence"/>
</dbReference>
<evidence type="ECO:0000259" key="2">
    <source>
        <dbReference type="Pfam" id="PF07833"/>
    </source>
</evidence>
<evidence type="ECO:0000313" key="3">
    <source>
        <dbReference type="EMBL" id="HIU57289.1"/>
    </source>
</evidence>
<dbReference type="SUPFAM" id="SSF55383">
    <property type="entry name" value="Copper amine oxidase, domain N"/>
    <property type="match status" value="2"/>
</dbReference>
<comment type="caution">
    <text evidence="3">The sequence shown here is derived from an EMBL/GenBank/DDBJ whole genome shotgun (WGS) entry which is preliminary data.</text>
</comment>
<organism evidence="3 4">
    <name type="scientific">Candidatus Ornithomonoglobus merdipullorum</name>
    <dbReference type="NCBI Taxonomy" id="2840895"/>
    <lineage>
        <taxon>Bacteria</taxon>
        <taxon>Bacillati</taxon>
        <taxon>Bacillota</taxon>
        <taxon>Clostridia</taxon>
        <taxon>Candidatus Ornithomonoglobus</taxon>
    </lineage>
</organism>
<feature type="domain" description="Copper amine oxidase-like N-terminal" evidence="2">
    <location>
        <begin position="42"/>
        <end position="147"/>
    </location>
</feature>
<reference evidence="3" key="1">
    <citation type="submission" date="2020-10" db="EMBL/GenBank/DDBJ databases">
        <authorList>
            <person name="Gilroy R."/>
        </authorList>
    </citation>
    <scope>NUCLEOTIDE SEQUENCE</scope>
    <source>
        <strain evidence="3">USAMLcec3-3695</strain>
    </source>
</reference>
<dbReference type="AlphaFoldDB" id="A0A9D1SED2"/>
<feature type="signal peptide" evidence="1">
    <location>
        <begin position="1"/>
        <end position="25"/>
    </location>
</feature>
<evidence type="ECO:0000256" key="1">
    <source>
        <dbReference type="SAM" id="SignalP"/>
    </source>
</evidence>
<dbReference type="EMBL" id="DVNB01000058">
    <property type="protein sequence ID" value="HIU57289.1"/>
    <property type="molecule type" value="Genomic_DNA"/>
</dbReference>
<evidence type="ECO:0000313" key="4">
    <source>
        <dbReference type="Proteomes" id="UP000824109"/>
    </source>
</evidence>
<proteinExistence type="predicted"/>
<gene>
    <name evidence="3" type="ORF">IAA61_05695</name>
</gene>
<accession>A0A9D1SED2</accession>
<keyword evidence="1" id="KW-0732">Signal</keyword>
<dbReference type="Gene3D" id="3.30.457.10">
    <property type="entry name" value="Copper amine oxidase-like, N-terminal domain"/>
    <property type="match status" value="1"/>
</dbReference>
<protein>
    <submittedName>
        <fullName evidence="3">Copper amine oxidase N-terminal domain-containing protein</fullName>
    </submittedName>
</protein>
<dbReference type="Pfam" id="PF07833">
    <property type="entry name" value="Cu_amine_oxidN1"/>
    <property type="match status" value="1"/>
</dbReference>
<name>A0A9D1SED2_9FIRM</name>
<sequence>MKTKLTAVISALAIMCPLMSFVAQASDRVEINFSVGDSVLMVNGSGLEVTAPYVVGDGTTLVPVRVITEAFGAEVGWDGATQTVTLDYPDVSISLTIGSSTAVVNDHTEQLAAAPELYNGTTMVPLRFISETFDATVTYDDATQRITVVKDSVAAQQGETQLQTGTDQAYIGDSYYGWSMKNPTILEMEDRTFDGRATLFTNETGSIGINIITLEEDETSDDVYNSALSVIEGMTTSIAEKETNGLGVTNIHLRAKDSDITVDLRAIVKEGMAYMIVSTAENDASDINEILDIASSFSLTKNDDVYDLSNVTNGSRLFESDELKISMQLPADYYQTELSMTNAYAFNTAEDEQGNVVIGVYSKSDTVSAEDSAREDRDRYIELTDPHTVKVSNLEDTTVNGRDAKEYTVSFYGDGTHGTYVMKDVFFEIGDYVYNLTCEMTSETDADKVISSLKAEELDSDKVGTILKDASIDTEESVEVGSRKIPLHKDWKQITEGDIVLLMHDYTDATLTISEIADSNAGDTEDYLEYFASDEYRAEAKEQNDGLKGVTCVKGAHSVTIGAMDGYMMELRYDYDTNTRYDTIYSLAYGGDVYLFIFSRSDIYRDGGLKSQVREMITGLRAV</sequence>